<dbReference type="Pfam" id="PF03575">
    <property type="entry name" value="Peptidase_S51"/>
    <property type="match status" value="1"/>
</dbReference>
<evidence type="ECO:0000256" key="9">
    <source>
        <dbReference type="PIRSR" id="PIRSR032067-1"/>
    </source>
</evidence>
<dbReference type="NCBIfam" id="TIGR02069">
    <property type="entry name" value="cyanophycinase"/>
    <property type="match status" value="1"/>
</dbReference>
<comment type="catalytic activity">
    <reaction evidence="1">
        <text>[L-4-(L-arginin-2-N-yl)aspartate](n) + H2O = [L-4-(L-arginin-2-N-yl)aspartate](n-1) + L-4-(L-arginin-2-N-yl)aspartate</text>
        <dbReference type="Rhea" id="RHEA:12845"/>
        <dbReference type="Rhea" id="RHEA-COMP:13728"/>
        <dbReference type="Rhea" id="RHEA-COMP:13734"/>
        <dbReference type="ChEBI" id="CHEBI:15377"/>
        <dbReference type="ChEBI" id="CHEBI:137986"/>
        <dbReference type="ChEBI" id="CHEBI:137991"/>
        <dbReference type="EC" id="3.4.15.6"/>
    </reaction>
</comment>
<evidence type="ECO:0000256" key="8">
    <source>
        <dbReference type="ARBA" id="ARBA00022825"/>
    </source>
</evidence>
<feature type="active site" description="Charge relay system" evidence="9">
    <location>
        <position position="130"/>
    </location>
</feature>
<keyword evidence="10" id="KW-0121">Carboxypeptidase</keyword>
<feature type="active site" description="Charge relay system" evidence="9">
    <location>
        <position position="172"/>
    </location>
</feature>
<keyword evidence="6" id="KW-0645">Protease</keyword>
<dbReference type="CDD" id="cd03145">
    <property type="entry name" value="GAT1_cyanophycinase"/>
    <property type="match status" value="1"/>
</dbReference>
<proteinExistence type="inferred from homology"/>
<evidence type="ECO:0000256" key="7">
    <source>
        <dbReference type="ARBA" id="ARBA00022801"/>
    </source>
</evidence>
<protein>
    <recommendedName>
        <fullName evidence="5">Cyanophycinase</fullName>
        <ecNumber evidence="4">3.4.15.6</ecNumber>
    </recommendedName>
</protein>
<feature type="active site" description="Charge relay system" evidence="9">
    <location>
        <position position="199"/>
    </location>
</feature>
<dbReference type="InterPro" id="IPR029062">
    <property type="entry name" value="Class_I_gatase-like"/>
</dbReference>
<name>A0AAU7UE52_9DEIO</name>
<accession>A0AAU7UE52</accession>
<sequence>MTHNNQNGSLIVIGGHEEKEGKREILKEVARRTGSGRLVVMTVASHEPEGYYDTYAPVFAELGVRETREVYVNERSETASEELLSCFDGATGVFFTGGDQLRITSQIGDSPVEQRINEIYASGGVIAGTSAGASAMCETMLVTGSGRESSRIGDLRMAPGLGLIRGVIIDQHFAERGRMGRLLGAVAQNPRVLGIGIDEDTAIVVEGEQFSVLGSGAVTVLDGSTVSSSNVADGGRDTVLSLFDARLHVLAAGNTFDLAQRRPSVPGARE</sequence>
<reference evidence="10" key="1">
    <citation type="submission" date="2024-06" db="EMBL/GenBank/DDBJ databases">
        <title>Draft Genome Sequence of Deinococcus sonorensis Type Strain KR-87, a Biofilm Producing Representative of the Genus Deinococcus.</title>
        <authorList>
            <person name="Boren L.S."/>
            <person name="Grosso R.A."/>
            <person name="Hugenberg-Cox A.N."/>
            <person name="Hill J.T.E."/>
            <person name="Albert C.M."/>
            <person name="Tuohy J.M."/>
        </authorList>
    </citation>
    <scope>NUCLEOTIDE SEQUENCE</scope>
    <source>
        <strain evidence="10">KR-87</strain>
    </source>
</reference>
<dbReference type="EC" id="3.4.15.6" evidence="4"/>
<keyword evidence="8" id="KW-0720">Serine protease</keyword>
<evidence type="ECO:0000256" key="3">
    <source>
        <dbReference type="ARBA" id="ARBA00006534"/>
    </source>
</evidence>
<dbReference type="GO" id="GO:0008236">
    <property type="term" value="F:serine-type peptidase activity"/>
    <property type="evidence" value="ECO:0007669"/>
    <property type="project" value="UniProtKB-KW"/>
</dbReference>
<gene>
    <name evidence="10" type="ORF">ABOD76_10555</name>
</gene>
<evidence type="ECO:0000256" key="4">
    <source>
        <dbReference type="ARBA" id="ARBA00013115"/>
    </source>
</evidence>
<dbReference type="KEGG" id="dsc:ABOD76_10555"/>
<dbReference type="InterPro" id="IPR005320">
    <property type="entry name" value="Peptidase_S51"/>
</dbReference>
<evidence type="ECO:0000256" key="2">
    <source>
        <dbReference type="ARBA" id="ARBA00002039"/>
    </source>
</evidence>
<dbReference type="GO" id="GO:0008241">
    <property type="term" value="F:peptidyl-dipeptidase activity"/>
    <property type="evidence" value="ECO:0007669"/>
    <property type="project" value="UniProtKB-EC"/>
</dbReference>
<dbReference type="PANTHER" id="PTHR36175:SF1">
    <property type="entry name" value="CYANOPHYCINASE"/>
    <property type="match status" value="1"/>
</dbReference>
<comment type="function">
    <text evidence="2">Exopeptidase that catalyzes the hydrolytic cleavage of multi-L-arginyl-poly-L-aspartic acid (cyanophycin; a water-insoluble reserve polymer) into aspartate-arginine dipeptides.</text>
</comment>
<dbReference type="GO" id="GO:0006508">
    <property type="term" value="P:proteolysis"/>
    <property type="evidence" value="ECO:0007669"/>
    <property type="project" value="UniProtKB-KW"/>
</dbReference>
<dbReference type="PIRSF" id="PIRSF032067">
    <property type="entry name" value="Cyanophycinase"/>
    <property type="match status" value="1"/>
</dbReference>
<dbReference type="Gene3D" id="3.40.50.880">
    <property type="match status" value="1"/>
</dbReference>
<keyword evidence="7 10" id="KW-0378">Hydrolase</keyword>
<dbReference type="EMBL" id="CP158299">
    <property type="protein sequence ID" value="XBV86724.1"/>
    <property type="molecule type" value="Genomic_DNA"/>
</dbReference>
<organism evidence="10">
    <name type="scientific">Deinococcus sonorensis KR-87</name>
    <dbReference type="NCBI Taxonomy" id="694439"/>
    <lineage>
        <taxon>Bacteria</taxon>
        <taxon>Thermotogati</taxon>
        <taxon>Deinococcota</taxon>
        <taxon>Deinococci</taxon>
        <taxon>Deinococcales</taxon>
        <taxon>Deinococcaceae</taxon>
        <taxon>Deinococcus</taxon>
    </lineage>
</organism>
<comment type="similarity">
    <text evidence="3">Belongs to the peptidase S51 family.</text>
</comment>
<evidence type="ECO:0000256" key="1">
    <source>
        <dbReference type="ARBA" id="ARBA00001092"/>
    </source>
</evidence>
<dbReference type="RefSeq" id="WP_350244801.1">
    <property type="nucleotide sequence ID" value="NZ_CP158299.1"/>
</dbReference>
<dbReference type="SUPFAM" id="SSF52317">
    <property type="entry name" value="Class I glutamine amidotransferase-like"/>
    <property type="match status" value="1"/>
</dbReference>
<dbReference type="GO" id="GO:0004180">
    <property type="term" value="F:carboxypeptidase activity"/>
    <property type="evidence" value="ECO:0007669"/>
    <property type="project" value="UniProtKB-KW"/>
</dbReference>
<dbReference type="AlphaFoldDB" id="A0AAU7UE52"/>
<evidence type="ECO:0000313" key="10">
    <source>
        <dbReference type="EMBL" id="XBV86724.1"/>
    </source>
</evidence>
<evidence type="ECO:0000256" key="5">
    <source>
        <dbReference type="ARBA" id="ARBA00015719"/>
    </source>
</evidence>
<dbReference type="InterPro" id="IPR011811">
    <property type="entry name" value="Peptidase_S51_cyanophycinase"/>
</dbReference>
<evidence type="ECO:0000256" key="6">
    <source>
        <dbReference type="ARBA" id="ARBA00022670"/>
    </source>
</evidence>
<dbReference type="PANTHER" id="PTHR36175">
    <property type="entry name" value="CYANOPHYCINASE"/>
    <property type="match status" value="1"/>
</dbReference>